<keyword evidence="4" id="KW-1185">Reference proteome</keyword>
<dbReference type="EC" id="3.1.3.7" evidence="3"/>
<reference evidence="3 4" key="1">
    <citation type="submission" date="2023-05" db="EMBL/GenBank/DDBJ databases">
        <title>Genome sequence of Pinibacter sp. MAH-24.</title>
        <authorList>
            <person name="Huq M.A."/>
        </authorList>
    </citation>
    <scope>NUCLEOTIDE SEQUENCE [LARGE SCALE GENOMIC DNA]</scope>
    <source>
        <strain evidence="3 4">MAH-24</strain>
    </source>
</reference>
<sequence>MRPIQEIYNQLTSPRKVVITMHQKPDPDAMGSSLALYHFLRQFGHTVTVVSPTNWAGFLNWMPGCDTVLDFESPKGRTEVPAILQQAEWLFCLDFNTLPRTKTLAAPLKALNCVKVLIDHHQQPEVESFDYGVSDTSKSSTSEMVYDFIVGSGHGDKINTDMAECLYAGVIGDTGSFRFPAATAAVHTMVAHLKEVGLQHTQVHENIYDNYLENRLRFIGHVLSNRMEIMYEYNTALIAISKGDLLRFEIKTGDTEGLVNFPLSIQGIKMVGLVIDRDEERKWSFRSKGSVDVNTFARKYFEGGGHFNASGGHTNDSLDQTVKKFKQAVKENALQLQ</sequence>
<name>A0ABT6RBT9_9BACT</name>
<dbReference type="Pfam" id="PF02272">
    <property type="entry name" value="DHHA1"/>
    <property type="match status" value="1"/>
</dbReference>
<dbReference type="InterPro" id="IPR001667">
    <property type="entry name" value="DDH_dom"/>
</dbReference>
<dbReference type="InterPro" id="IPR051319">
    <property type="entry name" value="Oligoribo/pAp-PDE_c-di-AMP_PDE"/>
</dbReference>
<organism evidence="3 4">
    <name type="scientific">Pinibacter soli</name>
    <dbReference type="NCBI Taxonomy" id="3044211"/>
    <lineage>
        <taxon>Bacteria</taxon>
        <taxon>Pseudomonadati</taxon>
        <taxon>Bacteroidota</taxon>
        <taxon>Chitinophagia</taxon>
        <taxon>Chitinophagales</taxon>
        <taxon>Chitinophagaceae</taxon>
        <taxon>Pinibacter</taxon>
    </lineage>
</organism>
<dbReference type="Proteomes" id="UP001226434">
    <property type="component" value="Unassembled WGS sequence"/>
</dbReference>
<evidence type="ECO:0000313" key="3">
    <source>
        <dbReference type="EMBL" id="MDI3319367.1"/>
    </source>
</evidence>
<dbReference type="RefSeq" id="WP_282333481.1">
    <property type="nucleotide sequence ID" value="NZ_JASBRG010000003.1"/>
</dbReference>
<dbReference type="SUPFAM" id="SSF64182">
    <property type="entry name" value="DHH phosphoesterases"/>
    <property type="match status" value="1"/>
</dbReference>
<protein>
    <submittedName>
        <fullName evidence="3">Bifunctional oligoribonuclease/PAP phosphatase NrnA</fullName>
        <ecNumber evidence="3">3.1.3.7</ecNumber>
    </submittedName>
</protein>
<dbReference type="Gene3D" id="3.90.1640.10">
    <property type="entry name" value="inorganic pyrophosphatase (n-terminal core)"/>
    <property type="match status" value="1"/>
</dbReference>
<keyword evidence="3" id="KW-0378">Hydrolase</keyword>
<feature type="domain" description="DHHA1" evidence="2">
    <location>
        <begin position="247"/>
        <end position="331"/>
    </location>
</feature>
<dbReference type="GO" id="GO:0008441">
    <property type="term" value="F:3'(2'),5'-bisphosphate nucleotidase activity"/>
    <property type="evidence" value="ECO:0007669"/>
    <property type="project" value="UniProtKB-EC"/>
</dbReference>
<dbReference type="InterPro" id="IPR003156">
    <property type="entry name" value="DHHA1_dom"/>
</dbReference>
<dbReference type="EMBL" id="JASBRG010000003">
    <property type="protein sequence ID" value="MDI3319367.1"/>
    <property type="molecule type" value="Genomic_DNA"/>
</dbReference>
<accession>A0ABT6RBT9</accession>
<dbReference type="InterPro" id="IPR038763">
    <property type="entry name" value="DHH_sf"/>
</dbReference>
<feature type="domain" description="DDH" evidence="1">
    <location>
        <begin position="16"/>
        <end position="170"/>
    </location>
</feature>
<dbReference type="PANTHER" id="PTHR47618:SF1">
    <property type="entry name" value="BIFUNCTIONAL OLIGORIBONUCLEASE AND PAP PHOSPHATASE NRNA"/>
    <property type="match status" value="1"/>
</dbReference>
<dbReference type="Pfam" id="PF01368">
    <property type="entry name" value="DHH"/>
    <property type="match status" value="1"/>
</dbReference>
<comment type="caution">
    <text evidence="3">The sequence shown here is derived from an EMBL/GenBank/DDBJ whole genome shotgun (WGS) entry which is preliminary data.</text>
</comment>
<evidence type="ECO:0000259" key="2">
    <source>
        <dbReference type="Pfam" id="PF02272"/>
    </source>
</evidence>
<gene>
    <name evidence="3" type="ORF">QJ048_06260</name>
</gene>
<dbReference type="Gene3D" id="3.10.310.30">
    <property type="match status" value="1"/>
</dbReference>
<dbReference type="PANTHER" id="PTHR47618">
    <property type="entry name" value="BIFUNCTIONAL OLIGORIBONUCLEASE AND PAP PHOSPHATASE NRNA"/>
    <property type="match status" value="1"/>
</dbReference>
<proteinExistence type="predicted"/>
<evidence type="ECO:0000313" key="4">
    <source>
        <dbReference type="Proteomes" id="UP001226434"/>
    </source>
</evidence>
<evidence type="ECO:0000259" key="1">
    <source>
        <dbReference type="Pfam" id="PF01368"/>
    </source>
</evidence>